<keyword evidence="1" id="KW-0433">Leucine-rich repeat</keyword>
<dbReference type="InterPro" id="IPR050836">
    <property type="entry name" value="SDS22/Internalin_LRR"/>
</dbReference>
<name>A0A9E8HIR8_9ALTE</name>
<keyword evidence="2" id="KW-0677">Repeat</keyword>
<proteinExistence type="predicted"/>
<evidence type="ECO:0000256" key="2">
    <source>
        <dbReference type="ARBA" id="ARBA00022737"/>
    </source>
</evidence>
<dbReference type="Proteomes" id="UP001164472">
    <property type="component" value="Chromosome"/>
</dbReference>
<evidence type="ECO:0000313" key="4">
    <source>
        <dbReference type="Proteomes" id="UP001164472"/>
    </source>
</evidence>
<reference evidence="3" key="1">
    <citation type="submission" date="2022-07" db="EMBL/GenBank/DDBJ databases">
        <title>Alkalimarinus sp. nov., isolated from gut of a Alitta virens.</title>
        <authorList>
            <person name="Yang A.I."/>
            <person name="Shin N.-R."/>
        </authorList>
    </citation>
    <scope>NUCLEOTIDE SEQUENCE</scope>
    <source>
        <strain evidence="3">FA028</strain>
    </source>
</reference>
<evidence type="ECO:0008006" key="5">
    <source>
        <dbReference type="Google" id="ProtNLM"/>
    </source>
</evidence>
<dbReference type="AlphaFoldDB" id="A0A9E8HIR8"/>
<dbReference type="SUPFAM" id="SSF52058">
    <property type="entry name" value="L domain-like"/>
    <property type="match status" value="1"/>
</dbReference>
<keyword evidence="4" id="KW-1185">Reference proteome</keyword>
<dbReference type="Gene3D" id="3.80.10.10">
    <property type="entry name" value="Ribonuclease Inhibitor"/>
    <property type="match status" value="2"/>
</dbReference>
<protein>
    <recommendedName>
        <fullName evidence="5">Leucine-rich repeat domain-containing protein</fullName>
    </recommendedName>
</protein>
<dbReference type="KEGG" id="asem:NNL22_18350"/>
<dbReference type="PANTHER" id="PTHR46652:SF3">
    <property type="entry name" value="LEUCINE-RICH REPEAT-CONTAINING PROTEIN 9"/>
    <property type="match status" value="1"/>
</dbReference>
<evidence type="ECO:0000256" key="1">
    <source>
        <dbReference type="ARBA" id="ARBA00022614"/>
    </source>
</evidence>
<gene>
    <name evidence="3" type="ORF">NNL22_18350</name>
</gene>
<evidence type="ECO:0000313" key="3">
    <source>
        <dbReference type="EMBL" id="UZW74957.1"/>
    </source>
</evidence>
<dbReference type="EMBL" id="CP101527">
    <property type="protein sequence ID" value="UZW74957.1"/>
    <property type="molecule type" value="Genomic_DNA"/>
</dbReference>
<accession>A0A9E8HIR8</accession>
<sequence length="287" mass="32448">MKSRNNRVGIIHGMLFWMLCTAFTAKAEVVVHRDDLKVFKEIIHDAGKTLDEFIFINEFKIDEIYVGRAIIDFGRRRGTKGVTDLGNLVLVDENGRILAFDLEGSQLKTTSKLNQLKHLWAFGAYGATIEELDLHDLSHLQYLDVKGGHVKKIKILHNLPSLTYLNLMSDRIPDLDGVGGLPNVRYLELSGNELKNFEQLKKFKNVRTLLLMGAGPNIRSLEGLQYLKKMEKLRIAGDTFSDLTPLSGLQQLRILSLTFCNINSVQALEGLLSLEHLRIYNCNLKKG</sequence>
<dbReference type="PANTHER" id="PTHR46652">
    <property type="entry name" value="LEUCINE-RICH REPEAT AND IQ DOMAIN-CONTAINING PROTEIN 1-RELATED"/>
    <property type="match status" value="1"/>
</dbReference>
<dbReference type="InterPro" id="IPR032675">
    <property type="entry name" value="LRR_dom_sf"/>
</dbReference>
<dbReference type="RefSeq" id="WP_267267795.1">
    <property type="nucleotide sequence ID" value="NZ_CP101527.1"/>
</dbReference>
<organism evidence="3 4">
    <name type="scientific">Alkalimarinus sediminis</name>
    <dbReference type="NCBI Taxonomy" id="1632866"/>
    <lineage>
        <taxon>Bacteria</taxon>
        <taxon>Pseudomonadati</taxon>
        <taxon>Pseudomonadota</taxon>
        <taxon>Gammaproteobacteria</taxon>
        <taxon>Alteromonadales</taxon>
        <taxon>Alteromonadaceae</taxon>
        <taxon>Alkalimarinus</taxon>
    </lineage>
</organism>